<comment type="caution">
    <text evidence="2">The sequence shown here is derived from an EMBL/GenBank/DDBJ whole genome shotgun (WGS) entry which is preliminary data.</text>
</comment>
<dbReference type="EMBL" id="RWKW01000032">
    <property type="protein sequence ID" value="RST86725.1"/>
    <property type="molecule type" value="Genomic_DNA"/>
</dbReference>
<feature type="chain" id="PRO_5019298315" evidence="1">
    <location>
        <begin position="23"/>
        <end position="104"/>
    </location>
</feature>
<protein>
    <submittedName>
        <fullName evidence="2">Uncharacterized protein</fullName>
    </submittedName>
</protein>
<sequence>MRSGLKVFLLAALAVHPGTAAATTYYFSVACPTGRSVEAWVVGDIDPGREYLRVATGINNEGCSISDASDFDKQTYPIKELRGWEAAYKAVPLVGPLLWDWFWN</sequence>
<accession>A0A429YZ32</accession>
<keyword evidence="3" id="KW-1185">Reference proteome</keyword>
<dbReference type="PROSITE" id="PS51257">
    <property type="entry name" value="PROKAR_LIPOPROTEIN"/>
    <property type="match status" value="1"/>
</dbReference>
<proteinExistence type="predicted"/>
<gene>
    <name evidence="2" type="ORF">EJC49_09135</name>
</gene>
<evidence type="ECO:0000256" key="1">
    <source>
        <dbReference type="SAM" id="SignalP"/>
    </source>
</evidence>
<keyword evidence="1" id="KW-0732">Signal</keyword>
<evidence type="ECO:0000313" key="2">
    <source>
        <dbReference type="EMBL" id="RST86725.1"/>
    </source>
</evidence>
<dbReference type="OrthoDB" id="8448706at2"/>
<name>A0A429YZ32_9HYPH</name>
<dbReference type="Proteomes" id="UP000278398">
    <property type="component" value="Unassembled WGS sequence"/>
</dbReference>
<reference evidence="2 3" key="1">
    <citation type="submission" date="2018-12" db="EMBL/GenBank/DDBJ databases">
        <title>Mesorhizobium carbonis sp. nov., isolated from coal mine water.</title>
        <authorList>
            <person name="Xin W."/>
            <person name="Xu Z."/>
            <person name="Xiang F."/>
            <person name="Zhang J."/>
            <person name="Xi L."/>
            <person name="Liu J."/>
        </authorList>
    </citation>
    <scope>NUCLEOTIDE SEQUENCE [LARGE SCALE GENOMIC DNA]</scope>
    <source>
        <strain evidence="2 3">B2.3</strain>
    </source>
</reference>
<evidence type="ECO:0000313" key="3">
    <source>
        <dbReference type="Proteomes" id="UP000278398"/>
    </source>
</evidence>
<organism evidence="2 3">
    <name type="scientific">Aquibium carbonis</name>
    <dbReference type="NCBI Taxonomy" id="2495581"/>
    <lineage>
        <taxon>Bacteria</taxon>
        <taxon>Pseudomonadati</taxon>
        <taxon>Pseudomonadota</taxon>
        <taxon>Alphaproteobacteria</taxon>
        <taxon>Hyphomicrobiales</taxon>
        <taxon>Phyllobacteriaceae</taxon>
        <taxon>Aquibium</taxon>
    </lineage>
</organism>
<feature type="signal peptide" evidence="1">
    <location>
        <begin position="1"/>
        <end position="22"/>
    </location>
</feature>
<dbReference type="AlphaFoldDB" id="A0A429YZ32"/>
<dbReference type="RefSeq" id="WP_126699496.1">
    <property type="nucleotide sequence ID" value="NZ_RWKW01000032.1"/>
</dbReference>